<dbReference type="CDD" id="cd00367">
    <property type="entry name" value="PTS-HPr_like"/>
    <property type="match status" value="1"/>
</dbReference>
<evidence type="ECO:0000256" key="3">
    <source>
        <dbReference type="ARBA" id="ARBA00001946"/>
    </source>
</evidence>
<dbReference type="InterPro" id="IPR050499">
    <property type="entry name" value="PEP-utilizing_PTS_enzyme"/>
</dbReference>
<dbReference type="SUPFAM" id="SSF55594">
    <property type="entry name" value="HPr-like"/>
    <property type="match status" value="1"/>
</dbReference>
<dbReference type="Gene3D" id="3.30.1340.10">
    <property type="entry name" value="HPr-like"/>
    <property type="match status" value="1"/>
</dbReference>
<dbReference type="InterPro" id="IPR000032">
    <property type="entry name" value="HPr-like"/>
</dbReference>
<comment type="catalytic activity">
    <reaction evidence="1">
        <text>L-histidyl-[protein] + phosphoenolpyruvate = N(pros)-phospho-L-histidyl-[protein] + pyruvate</text>
        <dbReference type="Rhea" id="RHEA:23880"/>
        <dbReference type="Rhea" id="RHEA-COMP:9745"/>
        <dbReference type="Rhea" id="RHEA-COMP:9746"/>
        <dbReference type="ChEBI" id="CHEBI:15361"/>
        <dbReference type="ChEBI" id="CHEBI:29979"/>
        <dbReference type="ChEBI" id="CHEBI:58702"/>
        <dbReference type="ChEBI" id="CHEBI:64837"/>
        <dbReference type="EC" id="2.7.3.9"/>
    </reaction>
</comment>
<dbReference type="PROSITE" id="PS51094">
    <property type="entry name" value="PTS_EIIA_TYPE_2"/>
    <property type="match status" value="1"/>
</dbReference>
<keyword evidence="9" id="KW-0762">Sugar transport</keyword>
<evidence type="ECO:0000256" key="8">
    <source>
        <dbReference type="ARBA" id="ARBA00022553"/>
    </source>
</evidence>
<dbReference type="InterPro" id="IPR006318">
    <property type="entry name" value="PTS_EI-like"/>
</dbReference>
<keyword evidence="11" id="KW-0598">Phosphotransferase system</keyword>
<accession>A0A081NIR5</accession>
<dbReference type="STRING" id="1137799.GZ78_12555"/>
<evidence type="ECO:0000256" key="4">
    <source>
        <dbReference type="ARBA" id="ARBA00004496"/>
    </source>
</evidence>
<evidence type="ECO:0000259" key="16">
    <source>
        <dbReference type="PROSITE" id="PS51350"/>
    </source>
</evidence>
<dbReference type="InterPro" id="IPR016152">
    <property type="entry name" value="PTrfase/Anion_transptr"/>
</dbReference>
<dbReference type="NCBIfam" id="TIGR01417">
    <property type="entry name" value="PTS_I_fam"/>
    <property type="match status" value="1"/>
</dbReference>
<dbReference type="Pfam" id="PF05524">
    <property type="entry name" value="PEP-utilisers_N"/>
    <property type="match status" value="1"/>
</dbReference>
<dbReference type="InterPro" id="IPR004715">
    <property type="entry name" value="PTS_IIA_fruc"/>
</dbReference>
<dbReference type="SUPFAM" id="SSF47831">
    <property type="entry name" value="Enzyme I of the PEP:sugar phosphotransferase system HPr-binding (sub)domain"/>
    <property type="match status" value="1"/>
</dbReference>
<evidence type="ECO:0000256" key="6">
    <source>
        <dbReference type="ARBA" id="ARBA00022448"/>
    </source>
</evidence>
<dbReference type="InterPro" id="IPR015813">
    <property type="entry name" value="Pyrv/PenolPyrv_kinase-like_dom"/>
</dbReference>
<dbReference type="GO" id="GO:0005737">
    <property type="term" value="C:cytoplasm"/>
    <property type="evidence" value="ECO:0007669"/>
    <property type="project" value="UniProtKB-SubCell"/>
</dbReference>
<evidence type="ECO:0000256" key="10">
    <source>
        <dbReference type="ARBA" id="ARBA00022679"/>
    </source>
</evidence>
<dbReference type="InterPro" id="IPR000121">
    <property type="entry name" value="PEP_util_C"/>
</dbReference>
<dbReference type="InterPro" id="IPR036637">
    <property type="entry name" value="Phosphohistidine_dom_sf"/>
</dbReference>
<feature type="domain" description="PTS EIIA type-2" evidence="15">
    <location>
        <begin position="687"/>
        <end position="832"/>
    </location>
</feature>
<evidence type="ECO:0000313" key="18">
    <source>
        <dbReference type="Proteomes" id="UP000028073"/>
    </source>
</evidence>
<dbReference type="NCBIfam" id="TIGR00848">
    <property type="entry name" value="fruA"/>
    <property type="match status" value="1"/>
</dbReference>
<dbReference type="SUPFAM" id="SSF55804">
    <property type="entry name" value="Phoshotransferase/anion transport protein"/>
    <property type="match status" value="1"/>
</dbReference>
<dbReference type="OrthoDB" id="9765468at2"/>
<comment type="subcellular location">
    <subcellularLocation>
        <location evidence="4">Cytoplasm</location>
    </subcellularLocation>
</comment>
<dbReference type="Pfam" id="PF00359">
    <property type="entry name" value="PTS_EIIA_2"/>
    <property type="match status" value="1"/>
</dbReference>
<dbReference type="GO" id="GO:0008982">
    <property type="term" value="F:protein-N(PI)-phosphohistidine-sugar phosphotransferase activity"/>
    <property type="evidence" value="ECO:0007669"/>
    <property type="project" value="InterPro"/>
</dbReference>
<dbReference type="InterPro" id="IPR040442">
    <property type="entry name" value="Pyrv_kinase-like_dom_sf"/>
</dbReference>
<dbReference type="eggNOG" id="COG1080">
    <property type="taxonomic scope" value="Bacteria"/>
</dbReference>
<evidence type="ECO:0000256" key="2">
    <source>
        <dbReference type="ARBA" id="ARBA00001401"/>
    </source>
</evidence>
<dbReference type="Gene3D" id="3.20.20.60">
    <property type="entry name" value="Phosphoenolpyruvate-binding domains"/>
    <property type="match status" value="1"/>
</dbReference>
<evidence type="ECO:0000256" key="13">
    <source>
        <dbReference type="ARBA" id="ARBA00022777"/>
    </source>
</evidence>
<keyword evidence="18" id="KW-1185">Reference proteome</keyword>
<dbReference type="SUPFAM" id="SSF51621">
    <property type="entry name" value="Phosphoenolpyruvate/pyruvate domain"/>
    <property type="match status" value="1"/>
</dbReference>
<dbReference type="EMBL" id="JOKH01000002">
    <property type="protein sequence ID" value="KEQ18338.1"/>
    <property type="molecule type" value="Genomic_DNA"/>
</dbReference>
<proteinExistence type="inferred from homology"/>
<dbReference type="GO" id="GO:0009401">
    <property type="term" value="P:phosphoenolpyruvate-dependent sugar phosphotransferase system"/>
    <property type="evidence" value="ECO:0007669"/>
    <property type="project" value="UniProtKB-KW"/>
</dbReference>
<evidence type="ECO:0000259" key="15">
    <source>
        <dbReference type="PROSITE" id="PS51094"/>
    </source>
</evidence>
<evidence type="ECO:0000256" key="1">
    <source>
        <dbReference type="ARBA" id="ARBA00000683"/>
    </source>
</evidence>
<dbReference type="PROSITE" id="PS51350">
    <property type="entry name" value="PTS_HPR_DOM"/>
    <property type="match status" value="1"/>
</dbReference>
<name>A0A081NIR5_9GAMM</name>
<comment type="cofactor">
    <cofactor evidence="3">
        <name>Mg(2+)</name>
        <dbReference type="ChEBI" id="CHEBI:18420"/>
    </cofactor>
</comment>
<organism evidence="17 18">
    <name type="scientific">Endozoicomonas numazuensis</name>
    <dbReference type="NCBI Taxonomy" id="1137799"/>
    <lineage>
        <taxon>Bacteria</taxon>
        <taxon>Pseudomonadati</taxon>
        <taxon>Pseudomonadota</taxon>
        <taxon>Gammaproteobacteria</taxon>
        <taxon>Oceanospirillales</taxon>
        <taxon>Endozoicomonadaceae</taxon>
        <taxon>Endozoicomonas</taxon>
    </lineage>
</organism>
<evidence type="ECO:0000256" key="9">
    <source>
        <dbReference type="ARBA" id="ARBA00022597"/>
    </source>
</evidence>
<keyword evidence="7" id="KW-0963">Cytoplasm</keyword>
<dbReference type="GO" id="GO:0008965">
    <property type="term" value="F:phosphoenolpyruvate-protein phosphotransferase activity"/>
    <property type="evidence" value="ECO:0007669"/>
    <property type="project" value="UniProtKB-EC"/>
</dbReference>
<keyword evidence="10" id="KW-0808">Transferase</keyword>
<feature type="domain" description="HPr" evidence="16">
    <location>
        <begin position="1"/>
        <end position="95"/>
    </location>
</feature>
<comment type="caution">
    <text evidence="17">The sequence shown here is derived from an EMBL/GenBank/DDBJ whole genome shotgun (WGS) entry which is preliminary data.</text>
</comment>
<evidence type="ECO:0000256" key="7">
    <source>
        <dbReference type="ARBA" id="ARBA00022490"/>
    </source>
</evidence>
<dbReference type="Gene3D" id="3.40.930.10">
    <property type="entry name" value="Mannitol-specific EII, Chain A"/>
    <property type="match status" value="1"/>
</dbReference>
<dbReference type="Pfam" id="PF00391">
    <property type="entry name" value="PEP-utilizers"/>
    <property type="match status" value="1"/>
</dbReference>
<dbReference type="Gene3D" id="1.10.274.10">
    <property type="entry name" value="PtsI, HPr-binding domain"/>
    <property type="match status" value="1"/>
</dbReference>
<dbReference type="RefSeq" id="WP_034835552.1">
    <property type="nucleotide sequence ID" value="NZ_JOKH01000002.1"/>
</dbReference>
<dbReference type="GO" id="GO:0016020">
    <property type="term" value="C:membrane"/>
    <property type="evidence" value="ECO:0007669"/>
    <property type="project" value="InterPro"/>
</dbReference>
<keyword evidence="12" id="KW-0479">Metal-binding</keyword>
<dbReference type="CDD" id="cd00211">
    <property type="entry name" value="PTS_IIA_fru"/>
    <property type="match status" value="1"/>
</dbReference>
<dbReference type="GO" id="GO:0046872">
    <property type="term" value="F:metal ion binding"/>
    <property type="evidence" value="ECO:0007669"/>
    <property type="project" value="UniProtKB-KW"/>
</dbReference>
<dbReference type="InterPro" id="IPR036618">
    <property type="entry name" value="PtsI_HPr-bd_sf"/>
</dbReference>
<dbReference type="PANTHER" id="PTHR46244">
    <property type="entry name" value="PHOSPHOENOLPYRUVATE-PROTEIN PHOSPHOTRANSFERASE"/>
    <property type="match status" value="1"/>
</dbReference>
<dbReference type="SUPFAM" id="SSF52009">
    <property type="entry name" value="Phosphohistidine domain"/>
    <property type="match status" value="1"/>
</dbReference>
<comment type="similarity">
    <text evidence="5">Belongs to the PEP-utilizing enzyme family.</text>
</comment>
<sequence length="837" mass="92844">MSCKEFIFTCELLNGLHARPVSYLVKEAAVFEATMELENLRSGRKANLKSPLSLIAADIAYRDVCRIKISGSDAVEAFRKIKAFIFKQLPGCDELLPAIKNSGVLPPSLRILEMEYCRGQATGEGWAIGEPVCLKEYRFLPIEDRAVYAGVTGERLRLLGAIEQVQDELQAAVGKAELVAEREVLKAHQQLASDPDFKARLLDHVDNGLSVSESIEATLEHFANALESSENSYLRDRVIDIRDLCDQILRLSYGSGRLFSPDKLQRSSICLADNLTPSQFMGLDKSHLKGLVLESGGKASHTVLLAQARGIPVLVGVEGAQVLMKQAREVVLDAGLGILIANPPLKVLRYYQQEEKRHHALSVRCEPFVHTEAKTVDGQRLEVGANIIGQEDAELAFRSGAEGIGLFRTEMMFMERAQAPSSAEQVAAYTAVIREAEGRPVVIRTIDVGADKPVDYFNLAEEQNPFLGYRAVRLYPEFLDLFKAQVFAVLKAAVHGPVGLMIPMISCVAEVKWVREVIQEVEEELKQSGEHYGSIQLGIMLEVPSVCLIIDQLAQYVDFFSIGSNDLAQYFLAADRGNDKVGNLYHYLHPSFLRFLRNTVKEAHRYKKWVGLCGEMAADTDTLPLLVGLGLDEISLPAPLIPAVKEKINHLNSTLCRDLLDQSVNCEDMDQVSLLLKQSHNDLAPRPVFSTTIMNLDFDCLSKEEAVKELVDMLFLDSRISDSRLLEEAVWKREAVYSTALGNGMAIPHCQSDLVYSHSAGVLRLKKPIEWKSVDGKPVDTVFLLAVRESGSHSDHMKVLAELARKLVNEAFLNQIKSSPDPEALANFLEKHLEIQG</sequence>
<dbReference type="InterPro" id="IPR035895">
    <property type="entry name" value="HPr-like_sf"/>
</dbReference>
<keyword evidence="14" id="KW-0460">Magnesium</keyword>
<dbReference type="PANTHER" id="PTHR46244:SF4">
    <property type="entry name" value="MULTIPHOSPHORYL TRANSFER PROTEIN 1-RELATED"/>
    <property type="match status" value="1"/>
</dbReference>
<protein>
    <submittedName>
        <fullName evidence="17">Uncharacterized protein</fullName>
    </submittedName>
</protein>
<dbReference type="AlphaFoldDB" id="A0A081NIR5"/>
<evidence type="ECO:0000256" key="5">
    <source>
        <dbReference type="ARBA" id="ARBA00007837"/>
    </source>
</evidence>
<keyword evidence="8" id="KW-0597">Phosphoprotein</keyword>
<dbReference type="InterPro" id="IPR008731">
    <property type="entry name" value="PTS_EIN"/>
</dbReference>
<dbReference type="Gene3D" id="3.50.30.10">
    <property type="entry name" value="Phosphohistidine domain"/>
    <property type="match status" value="1"/>
</dbReference>
<dbReference type="PRINTS" id="PR00107">
    <property type="entry name" value="PHOSPHOCPHPR"/>
</dbReference>
<evidence type="ECO:0000256" key="14">
    <source>
        <dbReference type="ARBA" id="ARBA00022842"/>
    </source>
</evidence>
<dbReference type="Proteomes" id="UP000028073">
    <property type="component" value="Unassembled WGS sequence"/>
</dbReference>
<gene>
    <name evidence="17" type="ORF">GZ78_12555</name>
</gene>
<dbReference type="Pfam" id="PF00381">
    <property type="entry name" value="PTS-HPr"/>
    <property type="match status" value="1"/>
</dbReference>
<dbReference type="GO" id="GO:0016301">
    <property type="term" value="F:kinase activity"/>
    <property type="evidence" value="ECO:0007669"/>
    <property type="project" value="UniProtKB-KW"/>
</dbReference>
<keyword evidence="13" id="KW-0418">Kinase</keyword>
<dbReference type="InterPro" id="IPR002178">
    <property type="entry name" value="PTS_EIIA_type-2_dom"/>
</dbReference>
<evidence type="ECO:0000256" key="11">
    <source>
        <dbReference type="ARBA" id="ARBA00022683"/>
    </source>
</evidence>
<dbReference type="Pfam" id="PF02896">
    <property type="entry name" value="PEP-utilizers_C"/>
    <property type="match status" value="1"/>
</dbReference>
<reference evidence="17 18" key="1">
    <citation type="submission" date="2014-06" db="EMBL/GenBank/DDBJ databases">
        <title>Whole Genome Sequences of Three Symbiotic Endozoicomonas Bacteria.</title>
        <authorList>
            <person name="Neave M.J."/>
            <person name="Apprill A."/>
            <person name="Voolstra C.R."/>
        </authorList>
    </citation>
    <scope>NUCLEOTIDE SEQUENCE [LARGE SCALE GENOMIC DNA]</scope>
    <source>
        <strain evidence="17 18">DSM 25634</strain>
    </source>
</reference>
<evidence type="ECO:0000256" key="12">
    <source>
        <dbReference type="ARBA" id="ARBA00022723"/>
    </source>
</evidence>
<comment type="catalytic activity">
    <reaction evidence="2">
        <text>D-fructose(out) + N(pros)-phospho-L-histidyl-[protein] = D-fructose 1-phosphate(in) + L-histidyl-[protein]</text>
        <dbReference type="Rhea" id="RHEA:49252"/>
        <dbReference type="Rhea" id="RHEA-COMP:9745"/>
        <dbReference type="Rhea" id="RHEA-COMP:9746"/>
        <dbReference type="ChEBI" id="CHEBI:29979"/>
        <dbReference type="ChEBI" id="CHEBI:37721"/>
        <dbReference type="ChEBI" id="CHEBI:58674"/>
        <dbReference type="ChEBI" id="CHEBI:64837"/>
        <dbReference type="EC" id="2.7.1.202"/>
    </reaction>
</comment>
<dbReference type="PRINTS" id="PR01736">
    <property type="entry name" value="PHPHTRNFRASE"/>
</dbReference>
<evidence type="ECO:0000313" key="17">
    <source>
        <dbReference type="EMBL" id="KEQ18338.1"/>
    </source>
</evidence>
<keyword evidence="6" id="KW-0813">Transport</keyword>
<dbReference type="InterPro" id="IPR008279">
    <property type="entry name" value="PEP-util_enz_mobile_dom"/>
</dbReference>